<proteinExistence type="predicted"/>
<dbReference type="Proteomes" id="UP000799767">
    <property type="component" value="Unassembled WGS sequence"/>
</dbReference>
<keyword evidence="2" id="KW-0061">Asparagine biosynthesis</keyword>
<evidence type="ECO:0000259" key="4">
    <source>
        <dbReference type="PROSITE" id="PS51278"/>
    </source>
</evidence>
<dbReference type="Gene3D" id="3.40.50.620">
    <property type="entry name" value="HUPs"/>
    <property type="match status" value="1"/>
</dbReference>
<dbReference type="InterPro" id="IPR014729">
    <property type="entry name" value="Rossmann-like_a/b/a_fold"/>
</dbReference>
<evidence type="ECO:0000256" key="1">
    <source>
        <dbReference type="ARBA" id="ARBA00022605"/>
    </source>
</evidence>
<dbReference type="Pfam" id="PF13537">
    <property type="entry name" value="GATase_7"/>
    <property type="match status" value="1"/>
</dbReference>
<feature type="domain" description="Glutamine amidotransferase type-2" evidence="4">
    <location>
        <begin position="2"/>
        <end position="208"/>
    </location>
</feature>
<evidence type="ECO:0000256" key="3">
    <source>
        <dbReference type="ARBA" id="ARBA00022962"/>
    </source>
</evidence>
<sequence>MCGIFCSLGSTLHVPPDTIIATRLQSRGPDSTGTITSICTCNSTGESEEAPSTAFVTLHSTVLSLRGSKTTTQPYQDPSGKYTLCWNGEAWSITGKRPIGNDTEAVCKILVDGLERLSVEDASATCTASAQARCIALALSQIAGPYAFVFFDQLRSRLFFGRDFLGRRSLLTKITPDGDLLISSVSDGNARAGWTEVEADGVYYVDLSPARSASPGSTASPQRWSIGFAPYHFRDTQGSSDRETLSVIPRLSLNKSTATVATVLDESSSAVAELHQLLYNSVALRVLDIPEPPVSSSENHPAKLVILFSGGLDCTVLARLSHDLVPLTEPIDLLNVAFENPRIHKRDANDGAIDESFYELCPDRITGRQSYAELQRICPTRTWRFVAINVAYAENLQHREIITSLMHPHNTEMDLSIASALYFAARGQGVLNQTPDISSPCTTTARVLLSGLGADELFAGYTRHATAFKRASLAGLLVELELDVSRLGKRNLGRDDRVMSHWGKEVRFPFLDEKLLTWALDAPVTEKCGFGEIVPRTAELGSAAELEPGKKVLRCLAWKLGMEQVAREKKRAIQFGARTAKMETGKTKGTHVLT</sequence>
<keyword evidence="3" id="KW-0315">Glutamine amidotransferase</keyword>
<dbReference type="EMBL" id="MU001634">
    <property type="protein sequence ID" value="KAF2484341.1"/>
    <property type="molecule type" value="Genomic_DNA"/>
</dbReference>
<accession>A0A6A6PX60</accession>
<dbReference type="Gene3D" id="3.60.20.10">
    <property type="entry name" value="Glutamine Phosphoribosylpyrophosphate, subunit 1, domain 1"/>
    <property type="match status" value="1"/>
</dbReference>
<dbReference type="InterPro" id="IPR051857">
    <property type="entry name" value="Asn_synthetase_domain"/>
</dbReference>
<dbReference type="OrthoDB" id="10252281at2759"/>
<evidence type="ECO:0000313" key="5">
    <source>
        <dbReference type="EMBL" id="KAF2484341.1"/>
    </source>
</evidence>
<evidence type="ECO:0000313" key="6">
    <source>
        <dbReference type="Proteomes" id="UP000799767"/>
    </source>
</evidence>
<dbReference type="PANTHER" id="PTHR45937:SF1">
    <property type="entry name" value="ASPARAGINE SYNTHETASE DOMAIN-CONTAINING PROTEIN 1"/>
    <property type="match status" value="1"/>
</dbReference>
<dbReference type="GeneID" id="54477972"/>
<dbReference type="InterPro" id="IPR001962">
    <property type="entry name" value="Asn_synthase"/>
</dbReference>
<dbReference type="GO" id="GO:0006529">
    <property type="term" value="P:asparagine biosynthetic process"/>
    <property type="evidence" value="ECO:0007669"/>
    <property type="project" value="UniProtKB-KW"/>
</dbReference>
<protein>
    <submittedName>
        <fullName evidence="5">Asparagine synthase-domain-containing protein</fullName>
    </submittedName>
</protein>
<dbReference type="InterPro" id="IPR029055">
    <property type="entry name" value="Ntn_hydrolases_N"/>
</dbReference>
<gene>
    <name evidence="5" type="ORF">BDY17DRAFT_323203</name>
</gene>
<dbReference type="RefSeq" id="XP_033590910.1">
    <property type="nucleotide sequence ID" value="XM_033736970.1"/>
</dbReference>
<evidence type="ECO:0000256" key="2">
    <source>
        <dbReference type="ARBA" id="ARBA00022888"/>
    </source>
</evidence>
<dbReference type="Pfam" id="PF00733">
    <property type="entry name" value="Asn_synthase"/>
    <property type="match status" value="1"/>
</dbReference>
<keyword evidence="1" id="KW-0028">Amino-acid biosynthesis</keyword>
<dbReference type="PROSITE" id="PS51278">
    <property type="entry name" value="GATASE_TYPE_2"/>
    <property type="match status" value="1"/>
</dbReference>
<name>A0A6A6PX60_9PEZI</name>
<keyword evidence="6" id="KW-1185">Reference proteome</keyword>
<dbReference type="CDD" id="cd01991">
    <property type="entry name" value="Asn_synthase_B_C"/>
    <property type="match status" value="1"/>
</dbReference>
<dbReference type="InterPro" id="IPR017932">
    <property type="entry name" value="GATase_2_dom"/>
</dbReference>
<dbReference type="AlphaFoldDB" id="A0A6A6PX60"/>
<dbReference type="SUPFAM" id="SSF56235">
    <property type="entry name" value="N-terminal nucleophile aminohydrolases (Ntn hydrolases)"/>
    <property type="match status" value="1"/>
</dbReference>
<dbReference type="PANTHER" id="PTHR45937">
    <property type="entry name" value="ASPARAGINE SYNTHETASE DOMAIN-CONTAINING PROTEIN 1"/>
    <property type="match status" value="1"/>
</dbReference>
<reference evidence="5" key="1">
    <citation type="journal article" date="2020" name="Stud. Mycol.">
        <title>101 Dothideomycetes genomes: a test case for predicting lifestyles and emergence of pathogens.</title>
        <authorList>
            <person name="Haridas S."/>
            <person name="Albert R."/>
            <person name="Binder M."/>
            <person name="Bloem J."/>
            <person name="Labutti K."/>
            <person name="Salamov A."/>
            <person name="Andreopoulos B."/>
            <person name="Baker S."/>
            <person name="Barry K."/>
            <person name="Bills G."/>
            <person name="Bluhm B."/>
            <person name="Cannon C."/>
            <person name="Castanera R."/>
            <person name="Culley D."/>
            <person name="Daum C."/>
            <person name="Ezra D."/>
            <person name="Gonzalez J."/>
            <person name="Henrissat B."/>
            <person name="Kuo A."/>
            <person name="Liang C."/>
            <person name="Lipzen A."/>
            <person name="Lutzoni F."/>
            <person name="Magnuson J."/>
            <person name="Mondo S."/>
            <person name="Nolan M."/>
            <person name="Ohm R."/>
            <person name="Pangilinan J."/>
            <person name="Park H.-J."/>
            <person name="Ramirez L."/>
            <person name="Alfaro M."/>
            <person name="Sun H."/>
            <person name="Tritt A."/>
            <person name="Yoshinaga Y."/>
            <person name="Zwiers L.-H."/>
            <person name="Turgeon B."/>
            <person name="Goodwin S."/>
            <person name="Spatafora J."/>
            <person name="Crous P."/>
            <person name="Grigoriev I."/>
        </authorList>
    </citation>
    <scope>NUCLEOTIDE SEQUENCE</scope>
    <source>
        <strain evidence="5">CBS 113389</strain>
    </source>
</reference>
<dbReference type="SUPFAM" id="SSF52402">
    <property type="entry name" value="Adenine nucleotide alpha hydrolases-like"/>
    <property type="match status" value="1"/>
</dbReference>
<organism evidence="5 6">
    <name type="scientific">Neohortaea acidophila</name>
    <dbReference type="NCBI Taxonomy" id="245834"/>
    <lineage>
        <taxon>Eukaryota</taxon>
        <taxon>Fungi</taxon>
        <taxon>Dikarya</taxon>
        <taxon>Ascomycota</taxon>
        <taxon>Pezizomycotina</taxon>
        <taxon>Dothideomycetes</taxon>
        <taxon>Dothideomycetidae</taxon>
        <taxon>Mycosphaerellales</taxon>
        <taxon>Teratosphaeriaceae</taxon>
        <taxon>Neohortaea</taxon>
    </lineage>
</organism>
<dbReference type="GO" id="GO:0004066">
    <property type="term" value="F:asparagine synthase (glutamine-hydrolyzing) activity"/>
    <property type="evidence" value="ECO:0007669"/>
    <property type="project" value="InterPro"/>
</dbReference>